<dbReference type="InterPro" id="IPR006311">
    <property type="entry name" value="TAT_signal"/>
</dbReference>
<protein>
    <submittedName>
        <fullName evidence="1">Uncharacterized protein</fullName>
    </submittedName>
</protein>
<evidence type="ECO:0000313" key="1">
    <source>
        <dbReference type="EMBL" id="MFC6954782.1"/>
    </source>
</evidence>
<evidence type="ECO:0000313" key="2">
    <source>
        <dbReference type="Proteomes" id="UP001596395"/>
    </source>
</evidence>
<organism evidence="1 2">
    <name type="scientific">Halorubellus litoreus</name>
    <dbReference type="NCBI Taxonomy" id="755308"/>
    <lineage>
        <taxon>Archaea</taxon>
        <taxon>Methanobacteriati</taxon>
        <taxon>Methanobacteriota</taxon>
        <taxon>Stenosarchaea group</taxon>
        <taxon>Halobacteria</taxon>
        <taxon>Halobacteriales</taxon>
        <taxon>Halorubellaceae</taxon>
        <taxon>Halorubellus</taxon>
    </lineage>
</organism>
<keyword evidence="2" id="KW-1185">Reference proteome</keyword>
<dbReference type="PROSITE" id="PS51257">
    <property type="entry name" value="PROKAR_LIPOPROTEIN"/>
    <property type="match status" value="1"/>
</dbReference>
<gene>
    <name evidence="1" type="ORF">ACFQGB_18095</name>
</gene>
<comment type="caution">
    <text evidence="1">The sequence shown here is derived from an EMBL/GenBank/DDBJ whole genome shotgun (WGS) entry which is preliminary data.</text>
</comment>
<proteinExistence type="predicted"/>
<name>A0ABD5VNK5_9EURY</name>
<reference evidence="1 2" key="1">
    <citation type="journal article" date="2019" name="Int. J. Syst. Evol. Microbiol.">
        <title>The Global Catalogue of Microorganisms (GCM) 10K type strain sequencing project: providing services to taxonomists for standard genome sequencing and annotation.</title>
        <authorList>
            <consortium name="The Broad Institute Genomics Platform"/>
            <consortium name="The Broad Institute Genome Sequencing Center for Infectious Disease"/>
            <person name="Wu L."/>
            <person name="Ma J."/>
        </authorList>
    </citation>
    <scope>NUCLEOTIDE SEQUENCE [LARGE SCALE GENOMIC DNA]</scope>
    <source>
        <strain evidence="1 2">GX26</strain>
    </source>
</reference>
<dbReference type="EMBL" id="JBHSXN010000004">
    <property type="protein sequence ID" value="MFC6954782.1"/>
    <property type="molecule type" value="Genomic_DNA"/>
</dbReference>
<dbReference type="AlphaFoldDB" id="A0ABD5VNK5"/>
<accession>A0ABD5VNK5</accession>
<sequence length="313" mass="34040">MRRRVLLTAAGATTTGLLAGCTGNPAVAEAPTVRFSLDALPDAALPGEVLYTIDPAEGTDADAQLMDRILDGGTTTKALREPLPPQQHLLYDGHVYELAADVVDTTPGTSYSVKVDVVTGSVNDDAAIQFSDLPDVDQAQFAAKGLADGDPVGIGTSFHYTDTERDNSVLVPESEYDYITWADGAEAEWVVDDAHDAPVHTYRYTATTVASASEYGRRMRERFAFPLTDLSAEQREFVETAITDEYYTVAPDESPPDAFVALTDQFRDEEQAHALDDTAEDDLNGPYLVQYNEDVYWTVLLVHGPAFRTTTSD</sequence>
<dbReference type="RefSeq" id="WP_336351725.1">
    <property type="nucleotide sequence ID" value="NZ_JAZAQL010000004.1"/>
</dbReference>
<dbReference type="PROSITE" id="PS51318">
    <property type="entry name" value="TAT"/>
    <property type="match status" value="1"/>
</dbReference>
<dbReference type="Proteomes" id="UP001596395">
    <property type="component" value="Unassembled WGS sequence"/>
</dbReference>